<evidence type="ECO:0000313" key="8">
    <source>
        <dbReference type="Proteomes" id="UP001141806"/>
    </source>
</evidence>
<protein>
    <recommendedName>
        <fullName evidence="6">Protein kinase domain-containing protein</fullName>
    </recommendedName>
</protein>
<keyword evidence="5" id="KW-0812">Transmembrane</keyword>
<dbReference type="FunFam" id="3.30.200.20:FF:000446">
    <property type="entry name" value="Wall-associated receptor kinase-like 20"/>
    <property type="match status" value="1"/>
</dbReference>
<dbReference type="Proteomes" id="UP001141806">
    <property type="component" value="Unassembled WGS sequence"/>
</dbReference>
<feature type="transmembrane region" description="Helical" evidence="5">
    <location>
        <begin position="32"/>
        <end position="54"/>
    </location>
</feature>
<evidence type="ECO:0000313" key="7">
    <source>
        <dbReference type="EMBL" id="KAJ4974756.1"/>
    </source>
</evidence>
<dbReference type="InterPro" id="IPR017441">
    <property type="entry name" value="Protein_kinase_ATP_BS"/>
</dbReference>
<keyword evidence="5" id="KW-0472">Membrane</keyword>
<keyword evidence="8" id="KW-1185">Reference proteome</keyword>
<dbReference type="OrthoDB" id="4062651at2759"/>
<evidence type="ECO:0000256" key="4">
    <source>
        <dbReference type="SAM" id="Coils"/>
    </source>
</evidence>
<dbReference type="InterPro" id="IPR000719">
    <property type="entry name" value="Prot_kinase_dom"/>
</dbReference>
<dbReference type="InterPro" id="IPR045274">
    <property type="entry name" value="WAK-like"/>
</dbReference>
<dbReference type="GO" id="GO:0007166">
    <property type="term" value="P:cell surface receptor signaling pathway"/>
    <property type="evidence" value="ECO:0007669"/>
    <property type="project" value="InterPro"/>
</dbReference>
<dbReference type="EMBL" id="JAMYWD010000004">
    <property type="protein sequence ID" value="KAJ4974756.1"/>
    <property type="molecule type" value="Genomic_DNA"/>
</dbReference>
<dbReference type="Pfam" id="PF07714">
    <property type="entry name" value="PK_Tyr_Ser-Thr"/>
    <property type="match status" value="1"/>
</dbReference>
<dbReference type="PROSITE" id="PS50011">
    <property type="entry name" value="PROTEIN_KINASE_DOM"/>
    <property type="match status" value="1"/>
</dbReference>
<feature type="binding site" evidence="3">
    <location>
        <position position="127"/>
    </location>
    <ligand>
        <name>ATP</name>
        <dbReference type="ChEBI" id="CHEBI:30616"/>
    </ligand>
</feature>
<evidence type="ECO:0000256" key="5">
    <source>
        <dbReference type="SAM" id="Phobius"/>
    </source>
</evidence>
<dbReference type="AlphaFoldDB" id="A0A9Q0KQC8"/>
<keyword evidence="1 3" id="KW-0547">Nucleotide-binding</keyword>
<accession>A0A9Q0KQC8</accession>
<dbReference type="GO" id="GO:0005886">
    <property type="term" value="C:plasma membrane"/>
    <property type="evidence" value="ECO:0007669"/>
    <property type="project" value="TreeGrafter"/>
</dbReference>
<keyword evidence="4" id="KW-0175">Coiled coil</keyword>
<organism evidence="7 8">
    <name type="scientific">Protea cynaroides</name>
    <dbReference type="NCBI Taxonomy" id="273540"/>
    <lineage>
        <taxon>Eukaryota</taxon>
        <taxon>Viridiplantae</taxon>
        <taxon>Streptophyta</taxon>
        <taxon>Embryophyta</taxon>
        <taxon>Tracheophyta</taxon>
        <taxon>Spermatophyta</taxon>
        <taxon>Magnoliopsida</taxon>
        <taxon>Proteales</taxon>
        <taxon>Proteaceae</taxon>
        <taxon>Protea</taxon>
    </lineage>
</organism>
<dbReference type="PANTHER" id="PTHR27005:SF190">
    <property type="entry name" value="OS05G0318100 PROTEIN"/>
    <property type="match status" value="1"/>
</dbReference>
<dbReference type="InterPro" id="IPR001245">
    <property type="entry name" value="Ser-Thr/Tyr_kinase_cat_dom"/>
</dbReference>
<sequence length="226" mass="25105">MLDVGPTMGTRNLKVGPTPWRRKSTLSLDSGMGTGLTVGLGVAFIGAVVGNLFYKRQRRIKNAQERLAREQEEILNANNGSKLAKIFTRKEMKRATHNFSQERLLGSGGYGKVYKGYLKDDTIIAIKCAKLGNTKGVDHVLNEVRILYQVNHRSLIHLLGCCVELEQPLMVYEYIPNSTLFEHLHGLHPGNCKGRDILRFKRAFIVRGLPSGGPSGWRSSPPPPVV</sequence>
<gene>
    <name evidence="7" type="ORF">NE237_007930</name>
</gene>
<evidence type="ECO:0000256" key="2">
    <source>
        <dbReference type="ARBA" id="ARBA00022840"/>
    </source>
</evidence>
<proteinExistence type="predicted"/>
<comment type="caution">
    <text evidence="7">The sequence shown here is derived from an EMBL/GenBank/DDBJ whole genome shotgun (WGS) entry which is preliminary data.</text>
</comment>
<evidence type="ECO:0000256" key="3">
    <source>
        <dbReference type="PROSITE-ProRule" id="PRU10141"/>
    </source>
</evidence>
<dbReference type="PROSITE" id="PS00107">
    <property type="entry name" value="PROTEIN_KINASE_ATP"/>
    <property type="match status" value="1"/>
</dbReference>
<dbReference type="GO" id="GO:0004674">
    <property type="term" value="F:protein serine/threonine kinase activity"/>
    <property type="evidence" value="ECO:0007669"/>
    <property type="project" value="TreeGrafter"/>
</dbReference>
<evidence type="ECO:0000259" key="6">
    <source>
        <dbReference type="PROSITE" id="PS50011"/>
    </source>
</evidence>
<keyword evidence="5" id="KW-1133">Transmembrane helix</keyword>
<keyword evidence="2 3" id="KW-0067">ATP-binding</keyword>
<dbReference type="PANTHER" id="PTHR27005">
    <property type="entry name" value="WALL-ASSOCIATED RECEPTOR KINASE-LIKE 21"/>
    <property type="match status" value="1"/>
</dbReference>
<dbReference type="InterPro" id="IPR011009">
    <property type="entry name" value="Kinase-like_dom_sf"/>
</dbReference>
<dbReference type="GO" id="GO:0005524">
    <property type="term" value="F:ATP binding"/>
    <property type="evidence" value="ECO:0007669"/>
    <property type="project" value="UniProtKB-UniRule"/>
</dbReference>
<feature type="domain" description="Protein kinase" evidence="6">
    <location>
        <begin position="99"/>
        <end position="226"/>
    </location>
</feature>
<dbReference type="Gene3D" id="3.30.200.20">
    <property type="entry name" value="Phosphorylase Kinase, domain 1"/>
    <property type="match status" value="1"/>
</dbReference>
<evidence type="ECO:0000256" key="1">
    <source>
        <dbReference type="ARBA" id="ARBA00022741"/>
    </source>
</evidence>
<reference evidence="7" key="1">
    <citation type="journal article" date="2023" name="Plant J.">
        <title>The genome of the king protea, Protea cynaroides.</title>
        <authorList>
            <person name="Chang J."/>
            <person name="Duong T.A."/>
            <person name="Schoeman C."/>
            <person name="Ma X."/>
            <person name="Roodt D."/>
            <person name="Barker N."/>
            <person name="Li Z."/>
            <person name="Van de Peer Y."/>
            <person name="Mizrachi E."/>
        </authorList>
    </citation>
    <scope>NUCLEOTIDE SEQUENCE</scope>
    <source>
        <tissue evidence="7">Young leaves</tissue>
    </source>
</reference>
<name>A0A9Q0KQC8_9MAGN</name>
<feature type="coiled-coil region" evidence="4">
    <location>
        <begin position="53"/>
        <end position="80"/>
    </location>
</feature>
<dbReference type="SUPFAM" id="SSF56112">
    <property type="entry name" value="Protein kinase-like (PK-like)"/>
    <property type="match status" value="1"/>
</dbReference>